<reference evidence="1" key="1">
    <citation type="journal article" date="2015" name="Nature">
        <title>Complex archaea that bridge the gap between prokaryotes and eukaryotes.</title>
        <authorList>
            <person name="Spang A."/>
            <person name="Saw J.H."/>
            <person name="Jorgensen S.L."/>
            <person name="Zaremba-Niedzwiedzka K."/>
            <person name="Martijn J."/>
            <person name="Lind A.E."/>
            <person name="van Eijk R."/>
            <person name="Schleper C."/>
            <person name="Guy L."/>
            <person name="Ettema T.J."/>
        </authorList>
    </citation>
    <scope>NUCLEOTIDE SEQUENCE</scope>
</reference>
<gene>
    <name evidence="1" type="ORF">LCGC14_1037920</name>
</gene>
<sequence length="258" mass="29542">MKFYIYLFFFCIINLLLLFQSLTALAQSITAGVRINQSINSISKRNTPDINSSNPDIISNRFTNYFSVDVLGEKISANNTIYRLTLGMNRQSDKTYYSNNTYNGETQTQSREFNFNAYSIGIGAGKLYSHEKIQLRIGVEFITLIRMPKNESYFNQSIDANGNVYGTSEIAVESPAEYFYRLNTFFSIYYNCWKPLYIGIEIGNGFYYNVQNGTKTSNANYYDVNNNLINTVAQTEKIKYSNISSSFLNPSIGLIYRL</sequence>
<evidence type="ECO:0000313" key="1">
    <source>
        <dbReference type="EMBL" id="KKN10309.1"/>
    </source>
</evidence>
<evidence type="ECO:0008006" key="2">
    <source>
        <dbReference type="Google" id="ProtNLM"/>
    </source>
</evidence>
<protein>
    <recommendedName>
        <fullName evidence="2">Outer membrane protein beta-barrel domain-containing protein</fullName>
    </recommendedName>
</protein>
<comment type="caution">
    <text evidence="1">The sequence shown here is derived from an EMBL/GenBank/DDBJ whole genome shotgun (WGS) entry which is preliminary data.</text>
</comment>
<accession>A0A0F9MX99</accession>
<dbReference type="AlphaFoldDB" id="A0A0F9MX99"/>
<organism evidence="1">
    <name type="scientific">marine sediment metagenome</name>
    <dbReference type="NCBI Taxonomy" id="412755"/>
    <lineage>
        <taxon>unclassified sequences</taxon>
        <taxon>metagenomes</taxon>
        <taxon>ecological metagenomes</taxon>
    </lineage>
</organism>
<dbReference type="EMBL" id="LAZR01004256">
    <property type="protein sequence ID" value="KKN10309.1"/>
    <property type="molecule type" value="Genomic_DNA"/>
</dbReference>
<name>A0A0F9MX99_9ZZZZ</name>
<proteinExistence type="predicted"/>